<accession>A0A072NXA6</accession>
<comment type="caution">
    <text evidence="4">The sequence shown here is derived from an EMBL/GenBank/DDBJ whole genome shotgun (WGS) entry which is preliminary data.</text>
</comment>
<dbReference type="Pfam" id="PF00071">
    <property type="entry name" value="Ras"/>
    <property type="match status" value="1"/>
</dbReference>
<name>A0A072NXA6_9EURO</name>
<dbReference type="SUPFAM" id="SSF52540">
    <property type="entry name" value="P-loop containing nucleoside triphosphate hydrolases"/>
    <property type="match status" value="1"/>
</dbReference>
<evidence type="ECO:0000256" key="2">
    <source>
        <dbReference type="ARBA" id="ARBA00023134"/>
    </source>
</evidence>
<dbReference type="HOGENOM" id="CLU_491776_0_0_1"/>
<reference evidence="4 5" key="1">
    <citation type="submission" date="2013-03" db="EMBL/GenBank/DDBJ databases">
        <title>The Genome Sequence of Exophiala aquamarina CBS 119918.</title>
        <authorList>
            <consortium name="The Broad Institute Genomics Platform"/>
            <person name="Cuomo C."/>
            <person name="de Hoog S."/>
            <person name="Gorbushina A."/>
            <person name="Walker B."/>
            <person name="Young S.K."/>
            <person name="Zeng Q."/>
            <person name="Gargeya S."/>
            <person name="Fitzgerald M."/>
            <person name="Haas B."/>
            <person name="Abouelleil A."/>
            <person name="Allen A.W."/>
            <person name="Alvarado L."/>
            <person name="Arachchi H.M."/>
            <person name="Berlin A.M."/>
            <person name="Chapman S.B."/>
            <person name="Gainer-Dewar J."/>
            <person name="Goldberg J."/>
            <person name="Griggs A."/>
            <person name="Gujja S."/>
            <person name="Hansen M."/>
            <person name="Howarth C."/>
            <person name="Imamovic A."/>
            <person name="Ireland A."/>
            <person name="Larimer J."/>
            <person name="McCowan C."/>
            <person name="Murphy C."/>
            <person name="Pearson M."/>
            <person name="Poon T.W."/>
            <person name="Priest M."/>
            <person name="Roberts A."/>
            <person name="Saif S."/>
            <person name="Shea T."/>
            <person name="Sisk P."/>
            <person name="Sykes S."/>
            <person name="Wortman J."/>
            <person name="Nusbaum C."/>
            <person name="Birren B."/>
        </authorList>
    </citation>
    <scope>NUCLEOTIDE SEQUENCE [LARGE SCALE GENOMIC DNA]</scope>
    <source>
        <strain evidence="4 5">CBS 119918</strain>
    </source>
</reference>
<sequence>MASVAAQCQGIQAAIIRLQRLDIERIVAFKSQHDRIMHVMEGVIVGCKGTLALIEEYILDFRTTTEREASNQMEVDAKLESVWNGNDIQELLSQLNGYQAGLTNLLVISESNSIHEIRSLLVNQKLALDDLVERSRKSWNKKPASTLTRSGSLRFSIIASSDAFSTTAIHTDLERDETIEPPFALDHIICSSRAYRRYMFRNPKFGSSAQIQDDMLLTSNDLSMHPSQQESITAHSENTACSPFSRSNESNDNIAPFKQLNIFNGQNEATEAQSTVPAVIQTSRRTTPNFSRRELVSRKSVLVLHPSEGAPSPQAVQAPEMSEPSLVTRPSAAHVDAEIHGDTTLNTAPAMPPPLKQFYKIILLGAGAVGKSPLAMQFASPLFELFCAGEEFDPTIEDYHRAECSVDGKPVVLEIVDHSGQMEYSGLWEDHIRACDCIMLVYSIASRRSYQEVLYFIEEVSRLTAGERLPIVLVGNKCDLRDLREVSRLEGQELADNIMCPFFETSVKSNVNVNEAFHEAVREIRRSRDGYIDWMISSFARVTTQLRQHESIFG</sequence>
<dbReference type="GeneID" id="25286245"/>
<dbReference type="STRING" id="1182545.A0A072NXA6"/>
<evidence type="ECO:0000256" key="1">
    <source>
        <dbReference type="ARBA" id="ARBA00022741"/>
    </source>
</evidence>
<dbReference type="GO" id="GO:0007165">
    <property type="term" value="P:signal transduction"/>
    <property type="evidence" value="ECO:0007669"/>
    <property type="project" value="InterPro"/>
</dbReference>
<proteinExistence type="predicted"/>
<dbReference type="PRINTS" id="PR00449">
    <property type="entry name" value="RASTRNSFRMNG"/>
</dbReference>
<dbReference type="PANTHER" id="PTHR24070">
    <property type="entry name" value="RAS, DI-RAS, AND RHEB FAMILY MEMBERS OF SMALL GTPASE SUPERFAMILY"/>
    <property type="match status" value="1"/>
</dbReference>
<evidence type="ECO:0000313" key="4">
    <source>
        <dbReference type="EMBL" id="KEF52504.1"/>
    </source>
</evidence>
<dbReference type="PROSITE" id="PS51421">
    <property type="entry name" value="RAS"/>
    <property type="match status" value="1"/>
</dbReference>
<dbReference type="InterPro" id="IPR027417">
    <property type="entry name" value="P-loop_NTPase"/>
</dbReference>
<dbReference type="NCBIfam" id="TIGR00231">
    <property type="entry name" value="small_GTP"/>
    <property type="match status" value="1"/>
</dbReference>
<dbReference type="GO" id="GO:0003924">
    <property type="term" value="F:GTPase activity"/>
    <property type="evidence" value="ECO:0007669"/>
    <property type="project" value="InterPro"/>
</dbReference>
<dbReference type="CDD" id="cd00876">
    <property type="entry name" value="Ras"/>
    <property type="match status" value="1"/>
</dbReference>
<gene>
    <name evidence="4" type="ORF">A1O9_11346</name>
</gene>
<dbReference type="RefSeq" id="XP_013255094.1">
    <property type="nucleotide sequence ID" value="XM_013399640.1"/>
</dbReference>
<dbReference type="PROSITE" id="PS51420">
    <property type="entry name" value="RHO"/>
    <property type="match status" value="1"/>
</dbReference>
<dbReference type="SMART" id="SM00173">
    <property type="entry name" value="RAS"/>
    <property type="match status" value="1"/>
</dbReference>
<evidence type="ECO:0008006" key="6">
    <source>
        <dbReference type="Google" id="ProtNLM"/>
    </source>
</evidence>
<dbReference type="GO" id="GO:0016020">
    <property type="term" value="C:membrane"/>
    <property type="evidence" value="ECO:0007669"/>
    <property type="project" value="InterPro"/>
</dbReference>
<dbReference type="SMART" id="SM00174">
    <property type="entry name" value="RHO"/>
    <property type="match status" value="1"/>
</dbReference>
<evidence type="ECO:0000313" key="5">
    <source>
        <dbReference type="Proteomes" id="UP000027920"/>
    </source>
</evidence>
<dbReference type="GO" id="GO:0005525">
    <property type="term" value="F:GTP binding"/>
    <property type="evidence" value="ECO:0007669"/>
    <property type="project" value="UniProtKB-KW"/>
</dbReference>
<dbReference type="Proteomes" id="UP000027920">
    <property type="component" value="Unassembled WGS sequence"/>
</dbReference>
<dbReference type="FunFam" id="3.40.50.300:FF:001447">
    <property type="entry name" value="Ras-related protein Rab-1B"/>
    <property type="match status" value="1"/>
</dbReference>
<feature type="region of interest" description="Disordered" evidence="3">
    <location>
        <begin position="227"/>
        <end position="252"/>
    </location>
</feature>
<dbReference type="VEuPathDB" id="FungiDB:A1O9_11346"/>
<dbReference type="AlphaFoldDB" id="A0A072NXA6"/>
<protein>
    <recommendedName>
        <fullName evidence="6">Ras family, other</fullName>
    </recommendedName>
</protein>
<dbReference type="EMBL" id="AMGV01000017">
    <property type="protein sequence ID" value="KEF52504.1"/>
    <property type="molecule type" value="Genomic_DNA"/>
</dbReference>
<dbReference type="InterPro" id="IPR020849">
    <property type="entry name" value="Small_GTPase_Ras-type"/>
</dbReference>
<evidence type="ECO:0000256" key="3">
    <source>
        <dbReference type="SAM" id="MobiDB-lite"/>
    </source>
</evidence>
<dbReference type="InterPro" id="IPR005225">
    <property type="entry name" value="Small_GTP-bd"/>
</dbReference>
<dbReference type="Gene3D" id="3.40.50.300">
    <property type="entry name" value="P-loop containing nucleotide triphosphate hydrolases"/>
    <property type="match status" value="1"/>
</dbReference>
<keyword evidence="2" id="KW-0342">GTP-binding</keyword>
<keyword evidence="1" id="KW-0547">Nucleotide-binding</keyword>
<organism evidence="4 5">
    <name type="scientific">Exophiala aquamarina CBS 119918</name>
    <dbReference type="NCBI Taxonomy" id="1182545"/>
    <lineage>
        <taxon>Eukaryota</taxon>
        <taxon>Fungi</taxon>
        <taxon>Dikarya</taxon>
        <taxon>Ascomycota</taxon>
        <taxon>Pezizomycotina</taxon>
        <taxon>Eurotiomycetes</taxon>
        <taxon>Chaetothyriomycetidae</taxon>
        <taxon>Chaetothyriales</taxon>
        <taxon>Herpotrichiellaceae</taxon>
        <taxon>Exophiala</taxon>
    </lineage>
</organism>
<dbReference type="OrthoDB" id="5976022at2759"/>
<keyword evidence="5" id="KW-1185">Reference proteome</keyword>
<dbReference type="PROSITE" id="PS51419">
    <property type="entry name" value="RAB"/>
    <property type="match status" value="1"/>
</dbReference>
<dbReference type="InterPro" id="IPR001806">
    <property type="entry name" value="Small_GTPase"/>
</dbReference>
<dbReference type="SMART" id="SM00175">
    <property type="entry name" value="RAB"/>
    <property type="match status" value="1"/>
</dbReference>